<sequence length="354" mass="40306">MNAPFVIRPVAEPRIVDGVYTEDQHARMMDVIRREGPWKLVLAQHFKSVEELIATGSGSMPEGVTPTLDMFVSPHFRGYFAQHGVCQFEELEDIFYNSGNMARVRSYWNAKYAAPESMNFIIQGAAHMSDPAHLDATEFRGITHRNTPIWLMNTMTKSGLFQKWLVKKAQIVSWFYRGTIGGGFTYWPDGPQAAPKRIAAPMWNRGVVVQNEMMFHRGEACGPLHRRKPEGLAFESLISADPEVADGWRIKTGDRVIDRISADEVRLMVHWGANVYADMDEMKMILEHKDDLTHEQVLDMFCADLRERGVSFGMPSDFLHDRDFIRVLTATYDMGRPSIYPREAPGPHEEQIAA</sequence>
<protein>
    <submittedName>
        <fullName evidence="1">Uncharacterized protein</fullName>
    </submittedName>
</protein>
<comment type="caution">
    <text evidence="1">The sequence shown here is derived from an EMBL/GenBank/DDBJ whole genome shotgun (WGS) entry which is preliminary data.</text>
</comment>
<gene>
    <name evidence="1" type="ORF">MU848_13305</name>
</gene>
<name>A0ABT0DZL1_9SPHN</name>
<keyword evidence="2" id="KW-1185">Reference proteome</keyword>
<organism evidence="1 2">
    <name type="scientific">Sphingobium agri</name>
    <dbReference type="NCBI Taxonomy" id="2933566"/>
    <lineage>
        <taxon>Bacteria</taxon>
        <taxon>Pseudomonadati</taxon>
        <taxon>Pseudomonadota</taxon>
        <taxon>Alphaproteobacteria</taxon>
        <taxon>Sphingomonadales</taxon>
        <taxon>Sphingomonadaceae</taxon>
        <taxon>Sphingobium</taxon>
    </lineage>
</organism>
<accession>A0ABT0DZL1</accession>
<evidence type="ECO:0000313" key="2">
    <source>
        <dbReference type="Proteomes" id="UP001203512"/>
    </source>
</evidence>
<dbReference type="RefSeq" id="WP_247233112.1">
    <property type="nucleotide sequence ID" value="NZ_JALKHS010000010.1"/>
</dbReference>
<dbReference type="EMBL" id="JALKHS010000010">
    <property type="protein sequence ID" value="MCK0532562.1"/>
    <property type="molecule type" value="Genomic_DNA"/>
</dbReference>
<evidence type="ECO:0000313" key="1">
    <source>
        <dbReference type="EMBL" id="MCK0532562.1"/>
    </source>
</evidence>
<reference evidence="1 2" key="1">
    <citation type="submission" date="2022-04" db="EMBL/GenBank/DDBJ databases">
        <authorList>
            <person name="Huq M.A."/>
        </authorList>
    </citation>
    <scope>NUCLEOTIDE SEQUENCE [LARGE SCALE GENOMIC DNA]</scope>
    <source>
        <strain evidence="1 2">MAH-33</strain>
    </source>
</reference>
<dbReference type="Proteomes" id="UP001203512">
    <property type="component" value="Unassembled WGS sequence"/>
</dbReference>
<proteinExistence type="predicted"/>